<dbReference type="Gene3D" id="3.30.200.20">
    <property type="entry name" value="Phosphorylase Kinase, domain 1"/>
    <property type="match status" value="1"/>
</dbReference>
<evidence type="ECO:0000256" key="12">
    <source>
        <dbReference type="ARBA" id="ARBA00023170"/>
    </source>
</evidence>
<dbReference type="InterPro" id="IPR002902">
    <property type="entry name" value="GNK2"/>
</dbReference>
<evidence type="ECO:0000256" key="16">
    <source>
        <dbReference type="SAM" id="SignalP"/>
    </source>
</evidence>
<evidence type="ECO:0000313" key="20">
    <source>
        <dbReference type="Proteomes" id="UP001293593"/>
    </source>
</evidence>
<dbReference type="GO" id="GO:0005886">
    <property type="term" value="C:plasma membrane"/>
    <property type="evidence" value="ECO:0007669"/>
    <property type="project" value="TreeGrafter"/>
</dbReference>
<dbReference type="SUPFAM" id="SSF56112">
    <property type="entry name" value="Protein kinase-like (PK-like)"/>
    <property type="match status" value="1"/>
</dbReference>
<evidence type="ECO:0000256" key="11">
    <source>
        <dbReference type="ARBA" id="ARBA00023136"/>
    </source>
</evidence>
<keyword evidence="11 15" id="KW-0472">Membrane</keyword>
<proteinExistence type="predicted"/>
<dbReference type="Proteomes" id="UP001293593">
    <property type="component" value="Unassembled WGS sequence"/>
</dbReference>
<keyword evidence="6" id="KW-0677">Repeat</keyword>
<evidence type="ECO:0000256" key="14">
    <source>
        <dbReference type="PROSITE-ProRule" id="PRU10141"/>
    </source>
</evidence>
<keyword evidence="4 15" id="KW-0812">Transmembrane</keyword>
<dbReference type="InterPro" id="IPR000719">
    <property type="entry name" value="Prot_kinase_dom"/>
</dbReference>
<dbReference type="PROSITE" id="PS50011">
    <property type="entry name" value="PROTEIN_KINASE_DOM"/>
    <property type="match status" value="1"/>
</dbReference>
<dbReference type="Pfam" id="PF07714">
    <property type="entry name" value="PK_Tyr_Ser-Thr"/>
    <property type="match status" value="1"/>
</dbReference>
<evidence type="ECO:0000256" key="3">
    <source>
        <dbReference type="ARBA" id="ARBA00022679"/>
    </source>
</evidence>
<dbReference type="InterPro" id="IPR008271">
    <property type="entry name" value="Ser/Thr_kinase_AS"/>
</dbReference>
<dbReference type="FunFam" id="3.30.200.20:FF:000142">
    <property type="entry name" value="Cysteine-rich receptor-like protein kinase 10"/>
    <property type="match status" value="1"/>
</dbReference>
<gene>
    <name evidence="19" type="ORF">QN277_001271</name>
</gene>
<reference evidence="19" key="1">
    <citation type="submission" date="2023-10" db="EMBL/GenBank/DDBJ databases">
        <title>Chromosome-level genome of the transformable northern wattle, Acacia crassicarpa.</title>
        <authorList>
            <person name="Massaro I."/>
            <person name="Sinha N.R."/>
            <person name="Poethig S."/>
            <person name="Leichty A.R."/>
        </authorList>
    </citation>
    <scope>NUCLEOTIDE SEQUENCE</scope>
    <source>
        <strain evidence="19">Acra3RX</strain>
        <tissue evidence="19">Leaf</tissue>
    </source>
</reference>
<dbReference type="CDD" id="cd23509">
    <property type="entry name" value="Gnk2-like"/>
    <property type="match status" value="2"/>
</dbReference>
<evidence type="ECO:0000259" key="18">
    <source>
        <dbReference type="PROSITE" id="PS51473"/>
    </source>
</evidence>
<dbReference type="InterPro" id="IPR001245">
    <property type="entry name" value="Ser-Thr/Tyr_kinase_cat_dom"/>
</dbReference>
<evidence type="ECO:0000313" key="19">
    <source>
        <dbReference type="EMBL" id="KAK4284439.1"/>
    </source>
</evidence>
<evidence type="ECO:0000256" key="2">
    <source>
        <dbReference type="ARBA" id="ARBA00022527"/>
    </source>
</evidence>
<feature type="binding site" evidence="14">
    <location>
        <position position="381"/>
    </location>
    <ligand>
        <name>ATP</name>
        <dbReference type="ChEBI" id="CHEBI:30616"/>
    </ligand>
</feature>
<evidence type="ECO:0000256" key="5">
    <source>
        <dbReference type="ARBA" id="ARBA00022729"/>
    </source>
</evidence>
<dbReference type="CDD" id="cd14066">
    <property type="entry name" value="STKc_IRAK"/>
    <property type="match status" value="1"/>
</dbReference>
<evidence type="ECO:0000256" key="15">
    <source>
        <dbReference type="SAM" id="Phobius"/>
    </source>
</evidence>
<feature type="domain" description="Protein kinase" evidence="17">
    <location>
        <begin position="353"/>
        <end position="636"/>
    </location>
</feature>
<keyword evidence="20" id="KW-1185">Reference proteome</keyword>
<comment type="caution">
    <text evidence="19">The sequence shown here is derived from an EMBL/GenBank/DDBJ whole genome shotgun (WGS) entry which is preliminary data.</text>
</comment>
<keyword evidence="8" id="KW-0418">Kinase</keyword>
<accession>A0AAE1N733</accession>
<dbReference type="FunFam" id="1.10.510.10:FF:001697">
    <property type="entry name" value="Uncharacterized protein"/>
    <property type="match status" value="1"/>
</dbReference>
<evidence type="ECO:0008006" key="21">
    <source>
        <dbReference type="Google" id="ProtNLM"/>
    </source>
</evidence>
<evidence type="ECO:0000256" key="7">
    <source>
        <dbReference type="ARBA" id="ARBA00022741"/>
    </source>
</evidence>
<dbReference type="Pfam" id="PF01657">
    <property type="entry name" value="Stress-antifung"/>
    <property type="match status" value="2"/>
</dbReference>
<feature type="chain" id="PRO_5041999462" description="Cysteine-rich receptor-like protein kinase" evidence="16">
    <location>
        <begin position="27"/>
        <end position="664"/>
    </location>
</feature>
<feature type="transmembrane region" description="Helical" evidence="15">
    <location>
        <begin position="275"/>
        <end position="296"/>
    </location>
</feature>
<organism evidence="19 20">
    <name type="scientific">Acacia crassicarpa</name>
    <name type="common">northern wattle</name>
    <dbReference type="NCBI Taxonomy" id="499986"/>
    <lineage>
        <taxon>Eukaryota</taxon>
        <taxon>Viridiplantae</taxon>
        <taxon>Streptophyta</taxon>
        <taxon>Embryophyta</taxon>
        <taxon>Tracheophyta</taxon>
        <taxon>Spermatophyta</taxon>
        <taxon>Magnoliopsida</taxon>
        <taxon>eudicotyledons</taxon>
        <taxon>Gunneridae</taxon>
        <taxon>Pentapetalae</taxon>
        <taxon>rosids</taxon>
        <taxon>fabids</taxon>
        <taxon>Fabales</taxon>
        <taxon>Fabaceae</taxon>
        <taxon>Caesalpinioideae</taxon>
        <taxon>mimosoid clade</taxon>
        <taxon>Acacieae</taxon>
        <taxon>Acacia</taxon>
    </lineage>
</organism>
<dbReference type="EMBL" id="JAWXYG010000001">
    <property type="protein sequence ID" value="KAK4284439.1"/>
    <property type="molecule type" value="Genomic_DNA"/>
</dbReference>
<dbReference type="InterPro" id="IPR017441">
    <property type="entry name" value="Protein_kinase_ATP_BS"/>
</dbReference>
<dbReference type="Gene3D" id="3.30.430.20">
    <property type="entry name" value="Gnk2 domain, C-X8-C-X2-C motif"/>
    <property type="match status" value="2"/>
</dbReference>
<evidence type="ECO:0000256" key="6">
    <source>
        <dbReference type="ARBA" id="ARBA00022737"/>
    </source>
</evidence>
<keyword evidence="13" id="KW-0325">Glycoprotein</keyword>
<keyword evidence="5 16" id="KW-0732">Signal</keyword>
<keyword evidence="10 15" id="KW-1133">Transmembrane helix</keyword>
<keyword evidence="12" id="KW-0675">Receptor</keyword>
<evidence type="ECO:0000256" key="4">
    <source>
        <dbReference type="ARBA" id="ARBA00022692"/>
    </source>
</evidence>
<evidence type="ECO:0000259" key="17">
    <source>
        <dbReference type="PROSITE" id="PS50011"/>
    </source>
</evidence>
<dbReference type="PROSITE" id="PS51473">
    <property type="entry name" value="GNK2"/>
    <property type="match status" value="2"/>
</dbReference>
<dbReference type="PANTHER" id="PTHR27002:SF804">
    <property type="entry name" value="OS02G0710500 PROTEIN"/>
    <property type="match status" value="1"/>
</dbReference>
<evidence type="ECO:0000256" key="10">
    <source>
        <dbReference type="ARBA" id="ARBA00022989"/>
    </source>
</evidence>
<dbReference type="AlphaFoldDB" id="A0AAE1N733"/>
<dbReference type="SMART" id="SM00220">
    <property type="entry name" value="S_TKc"/>
    <property type="match status" value="1"/>
</dbReference>
<dbReference type="GO" id="GO:0004674">
    <property type="term" value="F:protein serine/threonine kinase activity"/>
    <property type="evidence" value="ECO:0007669"/>
    <property type="project" value="UniProtKB-KW"/>
</dbReference>
<feature type="domain" description="Gnk2-homologous" evidence="18">
    <location>
        <begin position="133"/>
        <end position="240"/>
    </location>
</feature>
<dbReference type="PROSITE" id="PS00108">
    <property type="entry name" value="PROTEIN_KINASE_ST"/>
    <property type="match status" value="1"/>
</dbReference>
<comment type="subcellular location">
    <subcellularLocation>
        <location evidence="1">Membrane</location>
        <topology evidence="1">Single-pass membrane protein</topology>
    </subcellularLocation>
</comment>
<name>A0AAE1N733_9FABA</name>
<evidence type="ECO:0000256" key="13">
    <source>
        <dbReference type="ARBA" id="ARBA00023180"/>
    </source>
</evidence>
<keyword evidence="3" id="KW-0808">Transferase</keyword>
<keyword evidence="7 14" id="KW-0547">Nucleotide-binding</keyword>
<protein>
    <recommendedName>
        <fullName evidence="21">Cysteine-rich receptor-like protein kinase</fullName>
    </recommendedName>
</protein>
<feature type="signal peptide" evidence="16">
    <location>
        <begin position="1"/>
        <end position="26"/>
    </location>
</feature>
<evidence type="ECO:0000256" key="8">
    <source>
        <dbReference type="ARBA" id="ARBA00022777"/>
    </source>
</evidence>
<dbReference type="InterPro" id="IPR038408">
    <property type="entry name" value="GNK2_sf"/>
</dbReference>
<evidence type="ECO:0000256" key="1">
    <source>
        <dbReference type="ARBA" id="ARBA00004167"/>
    </source>
</evidence>
<sequence length="664" mass="75193">MFPSLNSRNLLLVLLSVSVFIIPQNSQITYLYKACFDPPRSRDHAKFESNLNLLLNSLSSKSHLHSFYKAFSRNLYGLYLCRGDVSIQTCQNCIKVATQEIKIKCAYHLSAFIWYDQCMLRYSQKSFFGVAQISPGTLMWNQKNKTSVNQPDVDALALIYQLIKEATNTSMLFRANGSEVVTNSSEHRYGLVQCTRDLNSSSCSFCLSQLVVEAQKFSQQKAGWHIFGPSCNIRHENYIFYQQNWGPDNASTPPMNQPDDEGSAEEFAYKVRATVVLLVLVAMTASFLGFASYVCFHRKRRLRGGETTDEILLQKLEILKKHHTKEQGATKDEYNSEVQNFSFKTIKVATNYFSEEATLGRGGFGLVFKGKLSNGKEIAVKRLSFKTGQGLEEFKNEVTLIAKLQHKNLVRLLGFCLEENEKLLVYEYMPNTSLDTFLFDSTKRQQLDWSKRRNIIKGVARGLLYLHEDSRLKIIHRDLKASNVLLDEEMNPKISDFGTARIFGNDQIEASTERVIGTYGYMAPEYALEGLFSIKSDVYSFGVIMLEVISGKRNTGFYQPERGLSLLSYAWRLWNEGKGLELVESDLINTCGDKEEALRWIHIGLLCVQENPQDRPTMSTVVLMLASSSNLPHPFAPPFSVGRFFAAIQSSSTTVSSKQVSCDC</sequence>
<keyword evidence="9 14" id="KW-0067">ATP-binding</keyword>
<dbReference type="InterPro" id="IPR011009">
    <property type="entry name" value="Kinase-like_dom_sf"/>
</dbReference>
<dbReference type="PROSITE" id="PS00107">
    <property type="entry name" value="PROTEIN_KINASE_ATP"/>
    <property type="match status" value="1"/>
</dbReference>
<dbReference type="GO" id="GO:0005524">
    <property type="term" value="F:ATP binding"/>
    <property type="evidence" value="ECO:0007669"/>
    <property type="project" value="UniProtKB-UniRule"/>
</dbReference>
<dbReference type="Gene3D" id="1.10.510.10">
    <property type="entry name" value="Transferase(Phosphotransferase) domain 1"/>
    <property type="match status" value="1"/>
</dbReference>
<keyword evidence="2" id="KW-0723">Serine/threonine-protein kinase</keyword>
<dbReference type="PANTHER" id="PTHR27002">
    <property type="entry name" value="RECEPTOR-LIKE SERINE/THREONINE-PROTEIN KINASE SD1-8"/>
    <property type="match status" value="1"/>
</dbReference>
<evidence type="ECO:0000256" key="9">
    <source>
        <dbReference type="ARBA" id="ARBA00022840"/>
    </source>
</evidence>
<feature type="domain" description="Gnk2-homologous" evidence="18">
    <location>
        <begin position="29"/>
        <end position="127"/>
    </location>
</feature>